<sequence>PNREVKPARADGTAVKCGRVGRCHPLSVTLHPKDEGFSAFKAVACCGLRVACPITASRT</sequence>
<organism evidence="1 2">
    <name type="scientific">Mucilaginibacter litoreus</name>
    <dbReference type="NCBI Taxonomy" id="1048221"/>
    <lineage>
        <taxon>Bacteria</taxon>
        <taxon>Pseudomonadati</taxon>
        <taxon>Bacteroidota</taxon>
        <taxon>Sphingobacteriia</taxon>
        <taxon>Sphingobacteriales</taxon>
        <taxon>Sphingobacteriaceae</taxon>
        <taxon>Mucilaginibacter</taxon>
    </lineage>
</organism>
<protein>
    <submittedName>
        <fullName evidence="1">Uncharacterized protein</fullName>
    </submittedName>
</protein>
<dbReference type="RefSeq" id="WP_377116173.1">
    <property type="nucleotide sequence ID" value="NZ_JBHTHZ010000012.1"/>
</dbReference>
<comment type="caution">
    <text evidence="1">The sequence shown here is derived from an EMBL/GenBank/DDBJ whole genome shotgun (WGS) entry which is preliminary data.</text>
</comment>
<keyword evidence="2" id="KW-1185">Reference proteome</keyword>
<reference evidence="2" key="1">
    <citation type="journal article" date="2019" name="Int. J. Syst. Evol. Microbiol.">
        <title>The Global Catalogue of Microorganisms (GCM) 10K type strain sequencing project: providing services to taxonomists for standard genome sequencing and annotation.</title>
        <authorList>
            <consortium name="The Broad Institute Genomics Platform"/>
            <consortium name="The Broad Institute Genome Sequencing Center for Infectious Disease"/>
            <person name="Wu L."/>
            <person name="Ma J."/>
        </authorList>
    </citation>
    <scope>NUCLEOTIDE SEQUENCE [LARGE SCALE GENOMIC DNA]</scope>
    <source>
        <strain evidence="2">CCUG 61484</strain>
    </source>
</reference>
<evidence type="ECO:0000313" key="2">
    <source>
        <dbReference type="Proteomes" id="UP001597010"/>
    </source>
</evidence>
<evidence type="ECO:0000313" key="1">
    <source>
        <dbReference type="EMBL" id="MFD0794636.1"/>
    </source>
</evidence>
<gene>
    <name evidence="1" type="ORF">ACFQZX_13500</name>
</gene>
<dbReference type="EMBL" id="JBHTHZ010000012">
    <property type="protein sequence ID" value="MFD0794636.1"/>
    <property type="molecule type" value="Genomic_DNA"/>
</dbReference>
<feature type="non-terminal residue" evidence="1">
    <location>
        <position position="1"/>
    </location>
</feature>
<proteinExistence type="predicted"/>
<name>A0ABW3AU90_9SPHI</name>
<dbReference type="Proteomes" id="UP001597010">
    <property type="component" value="Unassembled WGS sequence"/>
</dbReference>
<accession>A0ABW3AU90</accession>